<dbReference type="Proteomes" id="UP000245626">
    <property type="component" value="Unassembled WGS sequence"/>
</dbReference>
<proteinExistence type="predicted"/>
<sequence>YLGLWNSIWLTANDLILGRALGAFIMEHHRILSRLLSKYLMLYTVERLEEALVWLRSWPVGLKLNSQLSNFLVEMFCGSISLFRSLFLEALLIPNLDGLVWSIGLAGSLLGLTAILTLSTDLWKLSTIHLRVLKSVSLSIYLFFLLVQSSLFDLFRGKKKNMLRSGRKDPSTYELDQLLLGTILFTLTTFLFPTILSFYLLLSSSWLLFTRSQEVIETSLTAILNHLPIFGFMLLLKDPNRLPSGIRLELHHPINNDDDRDVIKTTIIKTTNYTLRSSNLGFRQLFSESLARSDFNDLLESPLLLLDLLVGGSRVGGGGSRW</sequence>
<reference evidence="1 2" key="1">
    <citation type="journal article" date="2018" name="Mol. Biol. Evol.">
        <title>Broad Genomic Sampling Reveals a Smut Pathogenic Ancestry of the Fungal Clade Ustilaginomycotina.</title>
        <authorList>
            <person name="Kijpornyongpan T."/>
            <person name="Mondo S.J."/>
            <person name="Barry K."/>
            <person name="Sandor L."/>
            <person name="Lee J."/>
            <person name="Lipzen A."/>
            <person name="Pangilinan J."/>
            <person name="LaButti K."/>
            <person name="Hainaut M."/>
            <person name="Henrissat B."/>
            <person name="Grigoriev I.V."/>
            <person name="Spatafora J.W."/>
            <person name="Aime M.C."/>
        </authorList>
    </citation>
    <scope>NUCLEOTIDE SEQUENCE [LARGE SCALE GENOMIC DNA]</scope>
    <source>
        <strain evidence="1 2">SA 807</strain>
    </source>
</reference>
<dbReference type="EMBL" id="KZ819796">
    <property type="protein sequence ID" value="PWN52116.1"/>
    <property type="molecule type" value="Genomic_DNA"/>
</dbReference>
<organism evidence="1 2">
    <name type="scientific">Violaceomyces palustris</name>
    <dbReference type="NCBI Taxonomy" id="1673888"/>
    <lineage>
        <taxon>Eukaryota</taxon>
        <taxon>Fungi</taxon>
        <taxon>Dikarya</taxon>
        <taxon>Basidiomycota</taxon>
        <taxon>Ustilaginomycotina</taxon>
        <taxon>Ustilaginomycetes</taxon>
        <taxon>Violaceomycetales</taxon>
        <taxon>Violaceomycetaceae</taxon>
        <taxon>Violaceomyces</taxon>
    </lineage>
</organism>
<name>A0ACD0P269_9BASI</name>
<gene>
    <name evidence="1" type="ORF">IE53DRAFT_312728</name>
</gene>
<feature type="non-terminal residue" evidence="1">
    <location>
        <position position="1"/>
    </location>
</feature>
<protein>
    <submittedName>
        <fullName evidence="1">Gpi1-domain-containing protein</fullName>
    </submittedName>
</protein>
<evidence type="ECO:0000313" key="1">
    <source>
        <dbReference type="EMBL" id="PWN52116.1"/>
    </source>
</evidence>
<accession>A0ACD0P269</accession>
<evidence type="ECO:0000313" key="2">
    <source>
        <dbReference type="Proteomes" id="UP000245626"/>
    </source>
</evidence>
<keyword evidence="2" id="KW-1185">Reference proteome</keyword>